<sequence length="180" mass="20717">MTNRNLNGNWIDTLSRQYTYDLLDNSPHPIIYHLYNPQKQKDLYYLIPTKIEEPQLRRSLVQYHQQTKNTDTLTWENELSAFLVSVASLPLVAQAWDFEIFDGDCVTSTDLVTGTTDMECETTANPHECFRISNMGTCELYLHSSVDSCEAGDSEQFYDAGNEDVDISPMFSWDSWSMLC</sequence>
<dbReference type="EMBL" id="JAFJYH010000072">
    <property type="protein sequence ID" value="KAG4421072.1"/>
    <property type="molecule type" value="Genomic_DNA"/>
</dbReference>
<proteinExistence type="predicted"/>
<evidence type="ECO:0000313" key="2">
    <source>
        <dbReference type="Proteomes" id="UP000664132"/>
    </source>
</evidence>
<dbReference type="Proteomes" id="UP000664132">
    <property type="component" value="Unassembled WGS sequence"/>
</dbReference>
<protein>
    <submittedName>
        <fullName evidence="1">Uncharacterized protein</fullName>
    </submittedName>
</protein>
<reference evidence="1" key="1">
    <citation type="submission" date="2021-02" db="EMBL/GenBank/DDBJ databases">
        <title>Genome sequence Cadophora malorum strain M34.</title>
        <authorList>
            <person name="Stefanovic E."/>
            <person name="Vu D."/>
            <person name="Scully C."/>
            <person name="Dijksterhuis J."/>
            <person name="Roader J."/>
            <person name="Houbraken J."/>
        </authorList>
    </citation>
    <scope>NUCLEOTIDE SEQUENCE</scope>
    <source>
        <strain evidence="1">M34</strain>
    </source>
</reference>
<gene>
    <name evidence="1" type="ORF">IFR04_005835</name>
</gene>
<keyword evidence="2" id="KW-1185">Reference proteome</keyword>
<name>A0A8H7TK79_9HELO</name>
<organism evidence="1 2">
    <name type="scientific">Cadophora malorum</name>
    <dbReference type="NCBI Taxonomy" id="108018"/>
    <lineage>
        <taxon>Eukaryota</taxon>
        <taxon>Fungi</taxon>
        <taxon>Dikarya</taxon>
        <taxon>Ascomycota</taxon>
        <taxon>Pezizomycotina</taxon>
        <taxon>Leotiomycetes</taxon>
        <taxon>Helotiales</taxon>
        <taxon>Ploettnerulaceae</taxon>
        <taxon>Cadophora</taxon>
    </lineage>
</organism>
<comment type="caution">
    <text evidence="1">The sequence shown here is derived from an EMBL/GenBank/DDBJ whole genome shotgun (WGS) entry which is preliminary data.</text>
</comment>
<dbReference type="OrthoDB" id="4467949at2759"/>
<dbReference type="AlphaFoldDB" id="A0A8H7TK79"/>
<accession>A0A8H7TK79</accession>
<evidence type="ECO:0000313" key="1">
    <source>
        <dbReference type="EMBL" id="KAG4421072.1"/>
    </source>
</evidence>